<feature type="non-terminal residue" evidence="1">
    <location>
        <position position="208"/>
    </location>
</feature>
<evidence type="ECO:0000313" key="1">
    <source>
        <dbReference type="EMBL" id="SVB43781.1"/>
    </source>
</evidence>
<sequence length="208" mass="22582">MAVGWFMDDEPSPSFPIYTRGNVGEVFPDPVSPLTADHTWHGAGDVGMREFLSRFTIDLDEIDDGHKVMFEIFGGYMFLNLSIARLMGARSSGMTPELVDMGFFGSQSSLPAYVPRPKDDDPAIVARVDGLMFSWMTATEWPAIDEHVVEVDALVAARPDLGTASEAELVARMREMMPVFARVFATHGEVSAAASVTMGAITAMALGL</sequence>
<accession>A0A382E1C3</accession>
<dbReference type="AlphaFoldDB" id="A0A382E1C3"/>
<protein>
    <submittedName>
        <fullName evidence="1">Uncharacterized protein</fullName>
    </submittedName>
</protein>
<dbReference type="EMBL" id="UINC01041893">
    <property type="protein sequence ID" value="SVB43781.1"/>
    <property type="molecule type" value="Genomic_DNA"/>
</dbReference>
<gene>
    <name evidence="1" type="ORF">METZ01_LOCUS196635</name>
</gene>
<reference evidence="1" key="1">
    <citation type="submission" date="2018-05" db="EMBL/GenBank/DDBJ databases">
        <authorList>
            <person name="Lanie J.A."/>
            <person name="Ng W.-L."/>
            <person name="Kazmierczak K.M."/>
            <person name="Andrzejewski T.M."/>
            <person name="Davidsen T.M."/>
            <person name="Wayne K.J."/>
            <person name="Tettelin H."/>
            <person name="Glass J.I."/>
            <person name="Rusch D."/>
            <person name="Podicherti R."/>
            <person name="Tsui H.-C.T."/>
            <person name="Winkler M.E."/>
        </authorList>
    </citation>
    <scope>NUCLEOTIDE SEQUENCE</scope>
</reference>
<proteinExistence type="predicted"/>
<organism evidence="1">
    <name type="scientific">marine metagenome</name>
    <dbReference type="NCBI Taxonomy" id="408172"/>
    <lineage>
        <taxon>unclassified sequences</taxon>
        <taxon>metagenomes</taxon>
        <taxon>ecological metagenomes</taxon>
    </lineage>
</organism>
<name>A0A382E1C3_9ZZZZ</name>